<dbReference type="AlphaFoldDB" id="A0A1T4PNW5"/>
<protein>
    <submittedName>
        <fullName evidence="1">Uncharacterized protein</fullName>
    </submittedName>
</protein>
<proteinExistence type="predicted"/>
<sequence>MPLPRKTKMIRSLLVLLVLSLATILVFAVKKKPEKKKAAAEIWHPLNADPWQELDLVTQYMKNAMPYTQQVRALLLSENDALLEERTFTTAYYDNATMLYRIEGTEMVNTRQWQAIIDHDQQYAAINPPNVIASGVGFDLGMLKKLFTDNGFSLEVKQNQKGQKMLSSDNFTNGTMTGMQLVYDASTGMVISVRLGMPHIEQDPDGEKMPDSSLLQGLSIKTVSESLELEYKPLEKLTAEQVKNGPDSYFTIKKKQLKGVDKRFEGYRVINNIQ</sequence>
<gene>
    <name evidence="1" type="ORF">SAMN04488132_106134</name>
</gene>
<name>A0A1T4PNW5_9BACT</name>
<reference evidence="1 2" key="1">
    <citation type="submission" date="2017-02" db="EMBL/GenBank/DDBJ databases">
        <authorList>
            <person name="Peterson S.W."/>
        </authorList>
    </citation>
    <scope>NUCLEOTIDE SEQUENCE [LARGE SCALE GENOMIC DNA]</scope>
    <source>
        <strain evidence="1 2">DSM 22335</strain>
    </source>
</reference>
<evidence type="ECO:0000313" key="2">
    <source>
        <dbReference type="Proteomes" id="UP000190888"/>
    </source>
</evidence>
<evidence type="ECO:0000313" key="1">
    <source>
        <dbReference type="EMBL" id="SJZ93233.1"/>
    </source>
</evidence>
<accession>A0A1T4PNW5</accession>
<dbReference type="EMBL" id="FUWH01000006">
    <property type="protein sequence ID" value="SJZ93233.1"/>
    <property type="molecule type" value="Genomic_DNA"/>
</dbReference>
<keyword evidence="2" id="KW-1185">Reference proteome</keyword>
<dbReference type="STRING" id="413434.SAMN04488132_106134"/>
<dbReference type="Proteomes" id="UP000190888">
    <property type="component" value="Unassembled WGS sequence"/>
</dbReference>
<organism evidence="1 2">
    <name type="scientific">Sediminibacterium ginsengisoli</name>
    <dbReference type="NCBI Taxonomy" id="413434"/>
    <lineage>
        <taxon>Bacteria</taxon>
        <taxon>Pseudomonadati</taxon>
        <taxon>Bacteroidota</taxon>
        <taxon>Chitinophagia</taxon>
        <taxon>Chitinophagales</taxon>
        <taxon>Chitinophagaceae</taxon>
        <taxon>Sediminibacterium</taxon>
    </lineage>
</organism>